<keyword evidence="1" id="KW-0472">Membrane</keyword>
<evidence type="ECO:0000313" key="3">
    <source>
        <dbReference type="Proteomes" id="UP000574761"/>
    </source>
</evidence>
<keyword evidence="1" id="KW-1133">Transmembrane helix</keyword>
<keyword evidence="1" id="KW-0812">Transmembrane</keyword>
<proteinExistence type="predicted"/>
<dbReference type="Proteomes" id="UP000574761">
    <property type="component" value="Unassembled WGS sequence"/>
</dbReference>
<name>A0A7W6D8C3_9HYPH</name>
<accession>A0A7W6D8C3</accession>
<reference evidence="2 3" key="1">
    <citation type="submission" date="2020-08" db="EMBL/GenBank/DDBJ databases">
        <title>Genomic Encyclopedia of Type Strains, Phase IV (KMG-IV): sequencing the most valuable type-strain genomes for metagenomic binning, comparative biology and taxonomic classification.</title>
        <authorList>
            <person name="Goeker M."/>
        </authorList>
    </citation>
    <scope>NUCLEOTIDE SEQUENCE [LARGE SCALE GENOMIC DNA]</scope>
    <source>
        <strain evidence="2 3">DSM 100211</strain>
    </source>
</reference>
<dbReference type="RefSeq" id="WP_281380533.1">
    <property type="nucleotide sequence ID" value="NZ_JACIEE010000006.1"/>
</dbReference>
<evidence type="ECO:0000256" key="1">
    <source>
        <dbReference type="SAM" id="Phobius"/>
    </source>
</evidence>
<comment type="caution">
    <text evidence="2">The sequence shown here is derived from an EMBL/GenBank/DDBJ whole genome shotgun (WGS) entry which is preliminary data.</text>
</comment>
<gene>
    <name evidence="2" type="ORF">GGQ64_003146</name>
</gene>
<evidence type="ECO:0000313" key="2">
    <source>
        <dbReference type="EMBL" id="MBB3977932.1"/>
    </source>
</evidence>
<keyword evidence="3" id="KW-1185">Reference proteome</keyword>
<protein>
    <submittedName>
        <fullName evidence="2">Uncharacterized protein</fullName>
    </submittedName>
</protein>
<feature type="transmembrane region" description="Helical" evidence="1">
    <location>
        <begin position="6"/>
        <end position="26"/>
    </location>
</feature>
<sequence length="43" mass="4516">MGTKRLNLGVVLVAGLIAAICAIPLVPHRTPAPMSPPPLQTWN</sequence>
<organism evidence="2 3">
    <name type="scientific">Mycoplana azooxidifex</name>
    <dbReference type="NCBI Taxonomy" id="1636188"/>
    <lineage>
        <taxon>Bacteria</taxon>
        <taxon>Pseudomonadati</taxon>
        <taxon>Pseudomonadota</taxon>
        <taxon>Alphaproteobacteria</taxon>
        <taxon>Hyphomicrobiales</taxon>
        <taxon>Rhizobiaceae</taxon>
        <taxon>Mycoplana</taxon>
    </lineage>
</organism>
<dbReference type="EMBL" id="JACIEE010000006">
    <property type="protein sequence ID" value="MBB3977932.1"/>
    <property type="molecule type" value="Genomic_DNA"/>
</dbReference>
<dbReference type="AlphaFoldDB" id="A0A7W6D8C3"/>